<dbReference type="OrthoDB" id="843225at2759"/>
<organism evidence="2 3">
    <name type="scientific">Rhizoclosmatium globosum</name>
    <dbReference type="NCBI Taxonomy" id="329046"/>
    <lineage>
        <taxon>Eukaryota</taxon>
        <taxon>Fungi</taxon>
        <taxon>Fungi incertae sedis</taxon>
        <taxon>Chytridiomycota</taxon>
        <taxon>Chytridiomycota incertae sedis</taxon>
        <taxon>Chytridiomycetes</taxon>
        <taxon>Chytridiales</taxon>
        <taxon>Chytriomycetaceae</taxon>
        <taxon>Rhizoclosmatium</taxon>
    </lineage>
</organism>
<feature type="domain" description="UspA" evidence="1">
    <location>
        <begin position="7"/>
        <end position="137"/>
    </location>
</feature>
<gene>
    <name evidence="2" type="ORF">BCR33DRAFT_770684</name>
</gene>
<dbReference type="Proteomes" id="UP000193642">
    <property type="component" value="Unassembled WGS sequence"/>
</dbReference>
<dbReference type="AlphaFoldDB" id="A0A1Y2BKC8"/>
<dbReference type="InterPro" id="IPR006016">
    <property type="entry name" value="UspA"/>
</dbReference>
<name>A0A1Y2BKC8_9FUNG</name>
<dbReference type="PANTHER" id="PTHR31964">
    <property type="entry name" value="ADENINE NUCLEOTIDE ALPHA HYDROLASES-LIKE SUPERFAMILY PROTEIN"/>
    <property type="match status" value="1"/>
</dbReference>
<evidence type="ECO:0000259" key="1">
    <source>
        <dbReference type="Pfam" id="PF00582"/>
    </source>
</evidence>
<sequence length="142" mass="15785">MFPEPTRHILVAIDGTQESLEALTWTQTHLIDPNSTTTQITLLHVHEGYSPPAQNQYASFARQHAEQERRHSASLLKHAVSHLPTTLNVNTVSKPGDPRTVIVDTAKEMQRIHGNVTVVVGRRAKGKKGYFEGSVSDLSLER</sequence>
<dbReference type="InterPro" id="IPR014729">
    <property type="entry name" value="Rossmann-like_a/b/a_fold"/>
</dbReference>
<evidence type="ECO:0000313" key="3">
    <source>
        <dbReference type="Proteomes" id="UP000193642"/>
    </source>
</evidence>
<dbReference type="Pfam" id="PF00582">
    <property type="entry name" value="Usp"/>
    <property type="match status" value="1"/>
</dbReference>
<dbReference type="CDD" id="cd23659">
    <property type="entry name" value="USP_At3g01520-like"/>
    <property type="match status" value="1"/>
</dbReference>
<comment type="caution">
    <text evidence="2">The sequence shown here is derived from an EMBL/GenBank/DDBJ whole genome shotgun (WGS) entry which is preliminary data.</text>
</comment>
<accession>A0A1Y2BKC8</accession>
<evidence type="ECO:0000313" key="2">
    <source>
        <dbReference type="EMBL" id="ORY35228.1"/>
    </source>
</evidence>
<keyword evidence="3" id="KW-1185">Reference proteome</keyword>
<proteinExistence type="predicted"/>
<dbReference type="Gene3D" id="3.40.50.620">
    <property type="entry name" value="HUPs"/>
    <property type="match status" value="1"/>
</dbReference>
<dbReference type="PANTHER" id="PTHR31964:SF113">
    <property type="entry name" value="USPA DOMAIN-CONTAINING PROTEIN"/>
    <property type="match status" value="1"/>
</dbReference>
<reference evidence="2 3" key="1">
    <citation type="submission" date="2016-07" db="EMBL/GenBank/DDBJ databases">
        <title>Pervasive Adenine N6-methylation of Active Genes in Fungi.</title>
        <authorList>
            <consortium name="DOE Joint Genome Institute"/>
            <person name="Mondo S.J."/>
            <person name="Dannebaum R.O."/>
            <person name="Kuo R.C."/>
            <person name="Labutti K."/>
            <person name="Haridas S."/>
            <person name="Kuo A."/>
            <person name="Salamov A."/>
            <person name="Ahrendt S.R."/>
            <person name="Lipzen A."/>
            <person name="Sullivan W."/>
            <person name="Andreopoulos W.B."/>
            <person name="Clum A."/>
            <person name="Lindquist E."/>
            <person name="Daum C."/>
            <person name="Ramamoorthy G.K."/>
            <person name="Gryganskyi A."/>
            <person name="Culley D."/>
            <person name="Magnuson J.K."/>
            <person name="James T.Y."/>
            <person name="O'Malley M.A."/>
            <person name="Stajich J.E."/>
            <person name="Spatafora J.W."/>
            <person name="Visel A."/>
            <person name="Grigoriev I.V."/>
        </authorList>
    </citation>
    <scope>NUCLEOTIDE SEQUENCE [LARGE SCALE GENOMIC DNA]</scope>
    <source>
        <strain evidence="2 3">JEL800</strain>
    </source>
</reference>
<dbReference type="EMBL" id="MCGO01000060">
    <property type="protein sequence ID" value="ORY35228.1"/>
    <property type="molecule type" value="Genomic_DNA"/>
</dbReference>
<dbReference type="SUPFAM" id="SSF52402">
    <property type="entry name" value="Adenine nucleotide alpha hydrolases-like"/>
    <property type="match status" value="1"/>
</dbReference>
<protein>
    <recommendedName>
        <fullName evidence="1">UspA domain-containing protein</fullName>
    </recommendedName>
</protein>